<evidence type="ECO:0000259" key="6">
    <source>
        <dbReference type="Pfam" id="PF26254"/>
    </source>
</evidence>
<dbReference type="PANTHER" id="PTHR21512:SF5">
    <property type="entry name" value="TRAFFICKING PROTEIN PARTICLE COMPLEX SUBUNIT 9"/>
    <property type="match status" value="1"/>
</dbReference>
<reference evidence="8" key="1">
    <citation type="submission" date="2021-06" db="EMBL/GenBank/DDBJ databases">
        <authorList>
            <person name="Kallberg Y."/>
            <person name="Tangrot J."/>
            <person name="Rosling A."/>
        </authorList>
    </citation>
    <scope>NUCLEOTIDE SEQUENCE</scope>
    <source>
        <strain evidence="8">FL966</strain>
    </source>
</reference>
<keyword evidence="2" id="KW-0333">Golgi apparatus</keyword>
<organism evidence="8 9">
    <name type="scientific">Cetraspora pellucida</name>
    <dbReference type="NCBI Taxonomy" id="1433469"/>
    <lineage>
        <taxon>Eukaryota</taxon>
        <taxon>Fungi</taxon>
        <taxon>Fungi incertae sedis</taxon>
        <taxon>Mucoromycota</taxon>
        <taxon>Glomeromycotina</taxon>
        <taxon>Glomeromycetes</taxon>
        <taxon>Diversisporales</taxon>
        <taxon>Gigasporaceae</taxon>
        <taxon>Cetraspora</taxon>
    </lineage>
</organism>
<protein>
    <submittedName>
        <fullName evidence="8">4407_t:CDS:1</fullName>
    </submittedName>
</protein>
<dbReference type="EMBL" id="CAJVQA010002946">
    <property type="protein sequence ID" value="CAG8561458.1"/>
    <property type="molecule type" value="Genomic_DNA"/>
</dbReference>
<feature type="domain" description="Trs120/TRAPPC9 TPR region" evidence="5">
    <location>
        <begin position="311"/>
        <end position="566"/>
    </location>
</feature>
<feature type="domain" description="Trs120/TRAPPC9 N-terminal" evidence="4">
    <location>
        <begin position="4"/>
        <end position="175"/>
    </location>
</feature>
<evidence type="ECO:0000256" key="3">
    <source>
        <dbReference type="SAM" id="MobiDB-lite"/>
    </source>
</evidence>
<dbReference type="GO" id="GO:0005802">
    <property type="term" value="C:trans-Golgi network"/>
    <property type="evidence" value="ECO:0007669"/>
    <property type="project" value="TreeGrafter"/>
</dbReference>
<feature type="region of interest" description="Disordered" evidence="3">
    <location>
        <begin position="284"/>
        <end position="304"/>
    </location>
</feature>
<evidence type="ECO:0000313" key="8">
    <source>
        <dbReference type="EMBL" id="CAG8561458.1"/>
    </source>
</evidence>
<dbReference type="PANTHER" id="PTHR21512">
    <property type="entry name" value="TRAFFICKING PROTEIN PARTICLE COMPLEX SUBUNIT 9"/>
    <property type="match status" value="1"/>
</dbReference>
<evidence type="ECO:0000256" key="1">
    <source>
        <dbReference type="ARBA" id="ARBA00004555"/>
    </source>
</evidence>
<dbReference type="Pfam" id="PF08626">
    <property type="entry name" value="TRAPPC9-Trs120"/>
    <property type="match status" value="1"/>
</dbReference>
<evidence type="ECO:0000259" key="5">
    <source>
        <dbReference type="Pfam" id="PF26251"/>
    </source>
</evidence>
<comment type="caution">
    <text evidence="8">The sequence shown here is derived from an EMBL/GenBank/DDBJ whole genome shotgun (WGS) entry which is preliminary data.</text>
</comment>
<dbReference type="Proteomes" id="UP000789759">
    <property type="component" value="Unassembled WGS sequence"/>
</dbReference>
<dbReference type="InterPro" id="IPR058567">
    <property type="entry name" value="Ig_TRAPPC9_Trs120_3rd"/>
</dbReference>
<dbReference type="Pfam" id="PF26251">
    <property type="entry name" value="TPR_TRAPPC9-Trs120"/>
    <property type="match status" value="1"/>
</dbReference>
<feature type="domain" description="Trs120/TRAPPC9 first Ig-like" evidence="6">
    <location>
        <begin position="580"/>
        <end position="702"/>
    </location>
</feature>
<dbReference type="InterPro" id="IPR058565">
    <property type="entry name" value="Ig_TRAPPC9_Trs120_1st"/>
</dbReference>
<evidence type="ECO:0000313" key="9">
    <source>
        <dbReference type="Proteomes" id="UP000789759"/>
    </source>
</evidence>
<dbReference type="InterPro" id="IPR058563">
    <property type="entry name" value="Trs120_TRAPPC9_N"/>
</dbReference>
<comment type="subcellular location">
    <subcellularLocation>
        <location evidence="1">Golgi apparatus</location>
    </subcellularLocation>
</comment>
<dbReference type="Pfam" id="PF26280">
    <property type="entry name" value="Ig_TRAPPC9-Trs120_2nd"/>
    <property type="match status" value="1"/>
</dbReference>
<accession>A0A9N9FW22</accession>
<dbReference type="OrthoDB" id="27962at2759"/>
<name>A0A9N9FW22_9GLOM</name>
<dbReference type="InterPro" id="IPR013935">
    <property type="entry name" value="Trs120_TRAPPC9"/>
</dbReference>
<evidence type="ECO:0000256" key="2">
    <source>
        <dbReference type="ARBA" id="ARBA00023034"/>
    </source>
</evidence>
<proteinExistence type="predicted"/>
<evidence type="ECO:0000259" key="4">
    <source>
        <dbReference type="Pfam" id="PF08626"/>
    </source>
</evidence>
<evidence type="ECO:0000259" key="7">
    <source>
        <dbReference type="Pfam" id="PF26282"/>
    </source>
</evidence>
<feature type="domain" description="Trs120/TRAPPC9 third Ig-like" evidence="7">
    <location>
        <begin position="896"/>
        <end position="1067"/>
    </location>
</feature>
<feature type="compositionally biased region" description="Pro residues" evidence="3">
    <location>
        <begin position="288"/>
        <end position="304"/>
    </location>
</feature>
<dbReference type="InterPro" id="IPR058564">
    <property type="entry name" value="TPR_TRAPPC9_Trs120"/>
</dbReference>
<feature type="region of interest" description="Disordered" evidence="3">
    <location>
        <begin position="175"/>
        <end position="196"/>
    </location>
</feature>
<dbReference type="Pfam" id="PF26254">
    <property type="entry name" value="Ig_TRAPPC9-Trs120_1st"/>
    <property type="match status" value="1"/>
</dbReference>
<gene>
    <name evidence="8" type="ORF">CPELLU_LOCUS5220</name>
</gene>
<dbReference type="Pfam" id="PF26282">
    <property type="entry name" value="Ig_TRAPPC9-Trs120_3rd"/>
    <property type="match status" value="1"/>
</dbReference>
<dbReference type="AlphaFoldDB" id="A0A9N9FW22"/>
<keyword evidence="9" id="KW-1185">Reference proteome</keyword>
<sequence length="1131" mass="126343">MDPLIFTAPARIRILLVPVHPIKAATFHQKVELVKNYTIVKLGDVPPDMRGGQCSSQLFNEGQLHLNFVTSYEPEHSYLEEFQMHRRIFGVIGIMDCCEWTNLNDGYKKFMDIYKNYSSSVAYRCFAFDPAENQPDDTKGLIMFPNDGKIGFYMSTMISDFTSNILTEFASNVTSTNGSLPQNGRYSSPTNSYSSPDLKSVQISTMPLTPPSQAMTTAGLGGTTAGVNLKDNPLHGRSFSASTLVNIPTMKANGDFLWHGAALEGLCVALVISAHLKTDIESHIIQSPPSPNPNSPSSPLPDTPKPLWADITDKYVTILTLYAKTSHSSNNQVPHIIYAEACLKVAKMLAGIWVSGGWGDDALALIVQGGLPEKGAKEKWGLSSVSGVSKVEVTQWAMKGYGQYVEDMSIVEQIHITTTLSTIFSIINLRRKHAFFLRQTALLILPLLAKPRSSYQSAQKQQTGSDAGLLTCLKKVCDVYGVGDAVDNEDFSAAVEDVRPLTFGWPDLQIDILKDALTVSEALPDYPSVIKYTTRLLRKLFMYLPRDEQLRLSSSLPRVVGAGKKQGLDMEFKYWGLNIVRGIQVCRPTPRRIPYPRPGKNALSRENGEKDPFLYRPSFQAKADTVQTHLVASETAYFLVTLANPFAFDLDIQSISVSADGVGFTPNPMSTVIPANTSVTLRVSGTPTEAGDLAVRGCKIKFDFDHLDSSHPGAHSNSEQKPEFVAEFLKVPVIVEQPLIKIKSTSLMHGAVMLFEGEKYVFKKDSPFNPNLSFQDSTIENTQAILKSSDIPAEEAYEMELFAHKQPVFSWEKPDTPFSILPAEEFVITIKLFGKRGCVSGMVQIDYGYINRPNYIDYETFYTRQVYYPVLLTIHQNLEPVSMDILNFKPLNGPDNCTNAVNGTHEIQHNKIVEDLIKLMRWNSGSKEDFMVRMENNYCLLTFDIRNLWHSAFNVTIESDEGEDIEPLSIITTIQPSATARIILPIRKIVLCEREYTQPIPSSKQFVVSKGPKGTAEQEKLQLALFWYRESLLKKVKAIWESPSTNQRGIVDIRTLRLNKSMLSVLKVNEVSFGIDIEKIPGIEAKSSLTYTLPICFFSRGDFKFLYHCEDVNTRTMYFDTQPLVVEVVDK</sequence>